<keyword evidence="5" id="KW-1185">Reference proteome</keyword>
<feature type="transmembrane region" description="Helical" evidence="2">
    <location>
        <begin position="731"/>
        <end position="752"/>
    </location>
</feature>
<dbReference type="GO" id="GO:0003677">
    <property type="term" value="F:DNA binding"/>
    <property type="evidence" value="ECO:0007669"/>
    <property type="project" value="InterPro"/>
</dbReference>
<dbReference type="SMART" id="SM00421">
    <property type="entry name" value="HTH_LUXR"/>
    <property type="match status" value="1"/>
</dbReference>
<dbReference type="Proteomes" id="UP000290889">
    <property type="component" value="Chromosome"/>
</dbReference>
<dbReference type="RefSeq" id="WP_129605337.1">
    <property type="nucleotide sequence ID" value="NZ_CP035544.1"/>
</dbReference>
<dbReference type="InterPro" id="IPR016032">
    <property type="entry name" value="Sig_transdc_resp-reg_C-effctor"/>
</dbReference>
<name>A0A411EB28_9FLAO</name>
<dbReference type="Pfam" id="PF07495">
    <property type="entry name" value="Y_Y_Y"/>
    <property type="match status" value="1"/>
</dbReference>
<proteinExistence type="predicted"/>
<sequence length="936" mass="107438">MRVGFTVLTLCFSVMCFTQELPPIQNYAPSDYAAENQNWAISQAQDRHIYIANSKGLLGFNGASWEHYPLPNESIVRSVNALDGKVYTGGYMEFGYWEKDDLGILQYSSLSSTIKDDLLADEEFWNILRLDRYIVFQSLDRIYLYNIRDNSITWVETNTTTPKIFNVGQTLFFQKWGEGLYKIENTRAVLAYDFDILKKDEVVNIFERENDLLLLTRHNGFFTLREGGLKPWVTPANRLISQMSIYTAIRLKNKNLALGTISNGIILLNEEGTLQFQADQSSGLRNNTVLSIYEDLEGTLWLGLDNGISFLNLNSPYRIYQNLSGLTGSVYAVQRFNEILYLGTNQGLFYQNEASVSGFEMIPGTEGQVWSLAVRNNALFCGHHNGTFLIEGKKATQIANIPGTWKISSIPGNPDLLMQGNYEGLSILEFNQGKWRLRNKLQNFKHSSRYFEIQENDIFVNHEYKGLFRIKADNDFRAAISTEVDTVHRGVNSGLVKFREELLLANKAGIFKFNPEKDQFVKDSVLSRVFEEGKYISGKLITDDTSENLWAFTQENISYITQDNLDNSTIIQSIPLTETERRGIRGYESIYGPGDKGTYYLGSSNGFLKLNTETVSDRKFEVRLSKIALSVMGGSSSDYTLIAPQIEGEFRNKENNLQIWFYSPEYTALVKPRFQYRLSGLYEEWSTWSENTSVEFSNLPHGSYTFEVRGRAGNSSSANTVSYSFTIARPWYLTKLAFISYFLLAILASIAIHRTYRRYYRGHQQAIIAENKRELALAKAQNEKEIIRLKNKQLKKKFKNKNNELAASTLSIIRKNELLSRVKEQLLSTEEEQLTSVHQIVKIIDKSITRNDDWEMFMKAFNQADRKFLKKLKKVHPNLTPNDIKLCAYLRLNLSSKEIAPLLNISPRSVEIKRYRLRKKMNLSHDSNLTDYILTL</sequence>
<feature type="domain" description="HTH luxR-type" evidence="3">
    <location>
        <begin position="876"/>
        <end position="933"/>
    </location>
</feature>
<evidence type="ECO:0000256" key="2">
    <source>
        <dbReference type="SAM" id="Phobius"/>
    </source>
</evidence>
<dbReference type="GO" id="GO:0006355">
    <property type="term" value="P:regulation of DNA-templated transcription"/>
    <property type="evidence" value="ECO:0007669"/>
    <property type="project" value="InterPro"/>
</dbReference>
<dbReference type="Gene3D" id="1.10.10.10">
    <property type="entry name" value="Winged helix-like DNA-binding domain superfamily/Winged helix DNA-binding domain"/>
    <property type="match status" value="1"/>
</dbReference>
<organism evidence="4 5">
    <name type="scientific">Muriicola soli</name>
    <dbReference type="NCBI Taxonomy" id="2507538"/>
    <lineage>
        <taxon>Bacteria</taxon>
        <taxon>Pseudomonadati</taxon>
        <taxon>Bacteroidota</taxon>
        <taxon>Flavobacteriia</taxon>
        <taxon>Flavobacteriales</taxon>
        <taxon>Flavobacteriaceae</taxon>
        <taxon>Muriicola</taxon>
    </lineage>
</organism>
<keyword evidence="2" id="KW-1133">Transmembrane helix</keyword>
<dbReference type="Gene3D" id="2.130.10.10">
    <property type="entry name" value="YVTN repeat-like/Quinoprotein amine dehydrogenase"/>
    <property type="match status" value="2"/>
</dbReference>
<keyword evidence="1" id="KW-0175">Coiled coil</keyword>
<dbReference type="AlphaFoldDB" id="A0A411EB28"/>
<dbReference type="Pfam" id="PF00196">
    <property type="entry name" value="GerE"/>
    <property type="match status" value="1"/>
</dbReference>
<dbReference type="InterPro" id="IPR013783">
    <property type="entry name" value="Ig-like_fold"/>
</dbReference>
<dbReference type="InterPro" id="IPR000792">
    <property type="entry name" value="Tscrpt_reg_LuxR_C"/>
</dbReference>
<dbReference type="KEGG" id="mur:EQY75_09465"/>
<accession>A0A411EB28</accession>
<dbReference type="SUPFAM" id="SSF46894">
    <property type="entry name" value="C-terminal effector domain of the bipartite response regulators"/>
    <property type="match status" value="1"/>
</dbReference>
<dbReference type="Gene3D" id="2.60.40.10">
    <property type="entry name" value="Immunoglobulins"/>
    <property type="match status" value="1"/>
</dbReference>
<protein>
    <submittedName>
        <fullName evidence="4">LuxR family transcriptional regulator</fullName>
    </submittedName>
</protein>
<reference evidence="4 5" key="1">
    <citation type="submission" date="2019-01" db="EMBL/GenBank/DDBJ databases">
        <title>Muriicola soli sp. nov., isolated from soil.</title>
        <authorList>
            <person name="Kang H.J."/>
            <person name="Kim S.B."/>
        </authorList>
    </citation>
    <scope>NUCLEOTIDE SEQUENCE [LARGE SCALE GENOMIC DNA]</scope>
    <source>
        <strain evidence="4 5">MMS17-SY002</strain>
    </source>
</reference>
<evidence type="ECO:0000313" key="5">
    <source>
        <dbReference type="Proteomes" id="UP000290889"/>
    </source>
</evidence>
<dbReference type="InterPro" id="IPR011123">
    <property type="entry name" value="Y_Y_Y"/>
</dbReference>
<evidence type="ECO:0000313" key="4">
    <source>
        <dbReference type="EMBL" id="QBA64734.1"/>
    </source>
</evidence>
<dbReference type="InterPro" id="IPR015943">
    <property type="entry name" value="WD40/YVTN_repeat-like_dom_sf"/>
</dbReference>
<evidence type="ECO:0000259" key="3">
    <source>
        <dbReference type="SMART" id="SM00421"/>
    </source>
</evidence>
<keyword evidence="2" id="KW-0812">Transmembrane</keyword>
<dbReference type="EMBL" id="CP035544">
    <property type="protein sequence ID" value="QBA64734.1"/>
    <property type="molecule type" value="Genomic_DNA"/>
</dbReference>
<dbReference type="InterPro" id="IPR036388">
    <property type="entry name" value="WH-like_DNA-bd_sf"/>
</dbReference>
<feature type="coiled-coil region" evidence="1">
    <location>
        <begin position="772"/>
        <end position="804"/>
    </location>
</feature>
<keyword evidence="2" id="KW-0472">Membrane</keyword>
<gene>
    <name evidence="4" type="ORF">EQY75_09465</name>
</gene>
<dbReference type="OrthoDB" id="1090267at2"/>
<evidence type="ECO:0000256" key="1">
    <source>
        <dbReference type="SAM" id="Coils"/>
    </source>
</evidence>